<reference evidence="2 3" key="1">
    <citation type="submission" date="2020-08" db="EMBL/GenBank/DDBJ databases">
        <title>Genomic Encyclopedia of Type Strains, Phase IV (KMG-V): Genome sequencing to study the core and pangenomes of soil and plant-associated prokaryotes.</title>
        <authorList>
            <person name="Whitman W."/>
        </authorList>
    </citation>
    <scope>NUCLEOTIDE SEQUENCE [LARGE SCALE GENOMIC DNA]</scope>
    <source>
        <strain evidence="2 3">JPY158</strain>
    </source>
</reference>
<accession>A0A7W8V5J6</accession>
<dbReference type="Proteomes" id="UP000592780">
    <property type="component" value="Unassembled WGS sequence"/>
</dbReference>
<keyword evidence="3" id="KW-1185">Reference proteome</keyword>
<organism evidence="2 3">
    <name type="scientific">Paraburkholderia atlantica</name>
    <dbReference type="NCBI Taxonomy" id="2654982"/>
    <lineage>
        <taxon>Bacteria</taxon>
        <taxon>Pseudomonadati</taxon>
        <taxon>Pseudomonadota</taxon>
        <taxon>Betaproteobacteria</taxon>
        <taxon>Burkholderiales</taxon>
        <taxon>Burkholderiaceae</taxon>
        <taxon>Paraburkholderia</taxon>
    </lineage>
</organism>
<evidence type="ECO:0000313" key="2">
    <source>
        <dbReference type="EMBL" id="MBB5423683.1"/>
    </source>
</evidence>
<name>A0A7W8V5J6_PARAM</name>
<gene>
    <name evidence="2" type="ORF">HDG40_001827</name>
</gene>
<feature type="region of interest" description="Disordered" evidence="1">
    <location>
        <begin position="51"/>
        <end position="76"/>
    </location>
</feature>
<sequence length="76" mass="8909">MFREFGNFQTLQDLIGICAKGRPKPSVVMTMLKIHPWIFYCFVRRLNRDSSSRIRGRAHRRRASWKAGDQGTELGR</sequence>
<comment type="caution">
    <text evidence="2">The sequence shown here is derived from an EMBL/GenBank/DDBJ whole genome shotgun (WGS) entry which is preliminary data.</text>
</comment>
<dbReference type="AlphaFoldDB" id="A0A7W8V5J6"/>
<protein>
    <submittedName>
        <fullName evidence="2">Uncharacterized protein</fullName>
    </submittedName>
</protein>
<proteinExistence type="predicted"/>
<feature type="compositionally biased region" description="Basic residues" evidence="1">
    <location>
        <begin position="54"/>
        <end position="64"/>
    </location>
</feature>
<evidence type="ECO:0000256" key="1">
    <source>
        <dbReference type="SAM" id="MobiDB-lite"/>
    </source>
</evidence>
<dbReference type="EMBL" id="JACHDD010000003">
    <property type="protein sequence ID" value="MBB5423683.1"/>
    <property type="molecule type" value="Genomic_DNA"/>
</dbReference>
<dbReference type="RefSeq" id="WP_084598389.1">
    <property type="nucleotide sequence ID" value="NZ_JACHDD010000003.1"/>
</dbReference>
<evidence type="ECO:0000313" key="3">
    <source>
        <dbReference type="Proteomes" id="UP000592780"/>
    </source>
</evidence>